<comment type="caution">
    <text evidence="2">The sequence shown here is derived from an EMBL/GenBank/DDBJ whole genome shotgun (WGS) entry which is preliminary data.</text>
</comment>
<sequence length="337" mass="38587">MTLPILLSRSEINDARWNELIAKSGQSVIYGFSWYLDIVCDNWKALVWPSTDNYQIVMPLPIKRKWNIEVVQQPLFCQYLGLFSIENLTDQQLDLFLKGLSSSFSYISAYHFNPDNSSLLQNVLHQFSKFEVRQNHTFWLSLSGSSSEIWAKYSSDRKANLKRGVRFEWVISPGEDIELLIHLFKEHHASGINGGVSDKAYTMLSDMVASLKLRDAIEVLYAQIGGTVHAGVLFVRTGNKVIFLFNAADEIGRRGNARTILLDHYFQSNSERPITFDFESPQLKSIASFYKSFGADPIPYFSVRKNDLPFPLKQIQNWRVRKLINTIEAPSEDSSQI</sequence>
<dbReference type="RefSeq" id="WP_194122198.1">
    <property type="nucleotide sequence ID" value="NZ_JACYGY010000001.1"/>
</dbReference>
<dbReference type="InterPro" id="IPR038740">
    <property type="entry name" value="BioF2-like_GNAT_dom"/>
</dbReference>
<evidence type="ECO:0000313" key="3">
    <source>
        <dbReference type="Proteomes" id="UP000634134"/>
    </source>
</evidence>
<dbReference type="EMBL" id="JACYGY010000001">
    <property type="protein sequence ID" value="MBE9464120.1"/>
    <property type="molecule type" value="Genomic_DNA"/>
</dbReference>
<dbReference type="Proteomes" id="UP000634134">
    <property type="component" value="Unassembled WGS sequence"/>
</dbReference>
<reference evidence="3" key="1">
    <citation type="submission" date="2023-07" db="EMBL/GenBank/DDBJ databases">
        <title>Dyadobacter sp. nov 'subterranea' isolated from contaminted grondwater.</title>
        <authorList>
            <person name="Szabo I."/>
            <person name="Al-Omari J."/>
            <person name="Szerdahelyi S.G."/>
            <person name="Rado J."/>
        </authorList>
    </citation>
    <scope>NUCLEOTIDE SEQUENCE [LARGE SCALE GENOMIC DNA]</scope>
    <source>
        <strain evidence="3">UP-52</strain>
    </source>
</reference>
<dbReference type="InterPro" id="IPR016181">
    <property type="entry name" value="Acyl_CoA_acyltransferase"/>
</dbReference>
<keyword evidence="3" id="KW-1185">Reference proteome</keyword>
<protein>
    <submittedName>
        <fullName evidence="2">GNAT family N-acetyltransferase</fullName>
    </submittedName>
</protein>
<proteinExistence type="predicted"/>
<evidence type="ECO:0000313" key="2">
    <source>
        <dbReference type="EMBL" id="MBE9464120.1"/>
    </source>
</evidence>
<feature type="domain" description="BioF2-like acetyltransferase" evidence="1">
    <location>
        <begin position="157"/>
        <end position="278"/>
    </location>
</feature>
<accession>A0ABR9WF48</accession>
<gene>
    <name evidence="2" type="ORF">IEE83_19720</name>
</gene>
<evidence type="ECO:0000259" key="1">
    <source>
        <dbReference type="Pfam" id="PF13480"/>
    </source>
</evidence>
<dbReference type="SUPFAM" id="SSF55729">
    <property type="entry name" value="Acyl-CoA N-acyltransferases (Nat)"/>
    <property type="match status" value="1"/>
</dbReference>
<dbReference type="Pfam" id="PF13480">
    <property type="entry name" value="Acetyltransf_6"/>
    <property type="match status" value="1"/>
</dbReference>
<organism evidence="2 3">
    <name type="scientific">Dyadobacter subterraneus</name>
    <dbReference type="NCBI Taxonomy" id="2773304"/>
    <lineage>
        <taxon>Bacteria</taxon>
        <taxon>Pseudomonadati</taxon>
        <taxon>Bacteroidota</taxon>
        <taxon>Cytophagia</taxon>
        <taxon>Cytophagales</taxon>
        <taxon>Spirosomataceae</taxon>
        <taxon>Dyadobacter</taxon>
    </lineage>
</organism>
<name>A0ABR9WF48_9BACT</name>
<dbReference type="Gene3D" id="3.40.630.30">
    <property type="match status" value="1"/>
</dbReference>